<gene>
    <name evidence="2" type="ORF">FC46_GL000240</name>
</gene>
<keyword evidence="1" id="KW-0472">Membrane</keyword>
<dbReference type="RefSeq" id="WP_057798363.1">
    <property type="nucleotide sequence ID" value="NZ_AZFM01000011.1"/>
</dbReference>
<name>A0A0R1UAG5_9LACO</name>
<dbReference type="OrthoDB" id="2329760at2"/>
<keyword evidence="3" id="KW-1185">Reference proteome</keyword>
<dbReference type="EMBL" id="AZFM01000011">
    <property type="protein sequence ID" value="KRL90336.1"/>
    <property type="molecule type" value="Genomic_DNA"/>
</dbReference>
<dbReference type="PATRIC" id="fig|1423763.3.peg.245"/>
<feature type="transmembrane region" description="Helical" evidence="1">
    <location>
        <begin position="208"/>
        <end position="229"/>
    </location>
</feature>
<protein>
    <submittedName>
        <fullName evidence="2">Uncharacterized protein</fullName>
    </submittedName>
</protein>
<feature type="transmembrane region" description="Helical" evidence="1">
    <location>
        <begin position="144"/>
        <end position="165"/>
    </location>
</feature>
<comment type="caution">
    <text evidence="2">The sequence shown here is derived from an EMBL/GenBank/DDBJ whole genome shotgun (WGS) entry which is preliminary data.</text>
</comment>
<proteinExistence type="predicted"/>
<sequence>MRKFIPKVVKIIAVLLAGLSLYLLLLSSATVRVDDTHKMAKEVIDKVLKNSDQPELTDAIKMVRTSGLEDDLIANLNPRIKIDFSYADVYQLSTKYDNNGKLTVKDFPYKPHNSLEEVIEKFLLVQVNKELKKESEQVSHLISIFRYSIFAIVLLYILAAILFIFGRYWASIPLLVGSLTSFGALWLFCNSMTRQLQAEVYSGITIDVNSGIWIGLIIGLVTAIAWPFLLKLTQDKKKEEN</sequence>
<dbReference type="AlphaFoldDB" id="A0A0R1UAG5"/>
<dbReference type="Proteomes" id="UP000051036">
    <property type="component" value="Unassembled WGS sequence"/>
</dbReference>
<keyword evidence="1" id="KW-1133">Transmembrane helix</keyword>
<evidence type="ECO:0000256" key="1">
    <source>
        <dbReference type="SAM" id="Phobius"/>
    </source>
</evidence>
<dbReference type="STRING" id="1423763.FC46_GL000240"/>
<evidence type="ECO:0000313" key="2">
    <source>
        <dbReference type="EMBL" id="KRL90336.1"/>
    </source>
</evidence>
<keyword evidence="1" id="KW-0812">Transmembrane</keyword>
<accession>A0A0R1UAG5</accession>
<evidence type="ECO:0000313" key="3">
    <source>
        <dbReference type="Proteomes" id="UP000051036"/>
    </source>
</evidence>
<reference evidence="2 3" key="1">
    <citation type="journal article" date="2015" name="Genome Announc.">
        <title>Expanding the biotechnology potential of lactobacilli through comparative genomics of 213 strains and associated genera.</title>
        <authorList>
            <person name="Sun Z."/>
            <person name="Harris H.M."/>
            <person name="McCann A."/>
            <person name="Guo C."/>
            <person name="Argimon S."/>
            <person name="Zhang W."/>
            <person name="Yang X."/>
            <person name="Jeffery I.B."/>
            <person name="Cooney J.C."/>
            <person name="Kagawa T.F."/>
            <person name="Liu W."/>
            <person name="Song Y."/>
            <person name="Salvetti E."/>
            <person name="Wrobel A."/>
            <person name="Rasinkangas P."/>
            <person name="Parkhill J."/>
            <person name="Rea M.C."/>
            <person name="O'Sullivan O."/>
            <person name="Ritari J."/>
            <person name="Douillard F.P."/>
            <person name="Paul Ross R."/>
            <person name="Yang R."/>
            <person name="Briner A.E."/>
            <person name="Felis G.E."/>
            <person name="de Vos W.M."/>
            <person name="Barrangou R."/>
            <person name="Klaenhammer T.R."/>
            <person name="Caufield P.W."/>
            <person name="Cui Y."/>
            <person name="Zhang H."/>
            <person name="O'Toole P.W."/>
        </authorList>
    </citation>
    <scope>NUCLEOTIDE SEQUENCE [LARGE SCALE GENOMIC DNA]</scope>
    <source>
        <strain evidence="2 3">DSM 16043</strain>
    </source>
</reference>
<feature type="transmembrane region" description="Helical" evidence="1">
    <location>
        <begin position="172"/>
        <end position="188"/>
    </location>
</feature>
<organism evidence="2 3">
    <name type="scientific">Lactobacillus kalixensis DSM 16043</name>
    <dbReference type="NCBI Taxonomy" id="1423763"/>
    <lineage>
        <taxon>Bacteria</taxon>
        <taxon>Bacillati</taxon>
        <taxon>Bacillota</taxon>
        <taxon>Bacilli</taxon>
        <taxon>Lactobacillales</taxon>
        <taxon>Lactobacillaceae</taxon>
        <taxon>Lactobacillus</taxon>
    </lineage>
</organism>